<keyword evidence="10" id="KW-1015">Disulfide bond</keyword>
<evidence type="ECO:0000256" key="9">
    <source>
        <dbReference type="ARBA" id="ARBA00023136"/>
    </source>
</evidence>
<dbReference type="GO" id="GO:0005739">
    <property type="term" value="C:mitochondrion"/>
    <property type="evidence" value="ECO:0007669"/>
    <property type="project" value="InterPro"/>
</dbReference>
<dbReference type="InterPro" id="IPR004192">
    <property type="entry name" value="Rieske_TM"/>
</dbReference>
<evidence type="ECO:0000313" key="13">
    <source>
        <dbReference type="EMBL" id="CAF0981874.1"/>
    </source>
</evidence>
<dbReference type="FunFam" id="2.102.10.10:FF:000001">
    <property type="entry name" value="Cytochrome b-c1 complex subunit Rieske, mitochondrial"/>
    <property type="match status" value="1"/>
</dbReference>
<dbReference type="InterPro" id="IPR036922">
    <property type="entry name" value="Rieske_2Fe-2S_sf"/>
</dbReference>
<dbReference type="InterPro" id="IPR005805">
    <property type="entry name" value="Rieske_Fe-S_prot_C"/>
</dbReference>
<evidence type="ECO:0000313" key="21">
    <source>
        <dbReference type="Proteomes" id="UP000663866"/>
    </source>
</evidence>
<comment type="caution">
    <text evidence="14">The sequence shown here is derived from an EMBL/GenBank/DDBJ whole genome shotgun (WGS) entry which is preliminary data.</text>
</comment>
<dbReference type="InterPro" id="IPR037008">
    <property type="entry name" value="bc1_Rieske_TM_sf"/>
</dbReference>
<dbReference type="Proteomes" id="UP000676336">
    <property type="component" value="Unassembled WGS sequence"/>
</dbReference>
<dbReference type="SUPFAM" id="SSF81502">
    <property type="entry name" value="ISP transmembrane anchor"/>
    <property type="match status" value="1"/>
</dbReference>
<gene>
    <name evidence="13" type="ORF">CJN711_LOCUS1396</name>
    <name evidence="14" type="ORF">KQP761_LOCUS1027</name>
    <name evidence="15" type="ORF">MBJ925_LOCUS1249</name>
    <name evidence="18" type="ORF">OVN521_LOCUS18791</name>
    <name evidence="19" type="ORF">SMN809_LOCUS23695</name>
    <name evidence="17" type="ORF">UXM345_LOCUS315</name>
    <name evidence="16" type="ORF">WKI299_LOCUS1219</name>
</gene>
<evidence type="ECO:0000256" key="3">
    <source>
        <dbReference type="ARBA" id="ARBA00022692"/>
    </source>
</evidence>
<dbReference type="Gene3D" id="2.102.10.10">
    <property type="entry name" value="Rieske [2Fe-2S] iron-sulphur domain"/>
    <property type="match status" value="1"/>
</dbReference>
<feature type="domain" description="Rieske" evidence="12">
    <location>
        <begin position="358"/>
        <end position="453"/>
    </location>
</feature>
<dbReference type="Pfam" id="PF14955">
    <property type="entry name" value="MRP-S24"/>
    <property type="match status" value="1"/>
</dbReference>
<dbReference type="EMBL" id="CAJNRF010000067">
    <property type="protein sequence ID" value="CAF1934727.1"/>
    <property type="molecule type" value="Genomic_DNA"/>
</dbReference>
<evidence type="ECO:0000313" key="17">
    <source>
        <dbReference type="EMBL" id="CAF3722784.1"/>
    </source>
</evidence>
<dbReference type="EMBL" id="CAJNRE010000078">
    <property type="protein sequence ID" value="CAF1916004.1"/>
    <property type="molecule type" value="Genomic_DNA"/>
</dbReference>
<dbReference type="EMBL" id="CAJOBI010025807">
    <property type="protein sequence ID" value="CAF4244036.1"/>
    <property type="molecule type" value="Genomic_DNA"/>
</dbReference>
<keyword evidence="8" id="KW-0411">Iron-sulfur</keyword>
<dbReference type="PROSITE" id="PS51296">
    <property type="entry name" value="RIESKE"/>
    <property type="match status" value="1"/>
</dbReference>
<protein>
    <recommendedName>
        <fullName evidence="12">Rieske domain-containing protein</fullName>
    </recommendedName>
</protein>
<dbReference type="EMBL" id="CAJOBG010003457">
    <property type="protein sequence ID" value="CAF4064129.1"/>
    <property type="molecule type" value="Genomic_DNA"/>
</dbReference>
<evidence type="ECO:0000256" key="8">
    <source>
        <dbReference type="ARBA" id="ARBA00023014"/>
    </source>
</evidence>
<evidence type="ECO:0000256" key="5">
    <source>
        <dbReference type="ARBA" id="ARBA00022723"/>
    </source>
</evidence>
<reference evidence="14" key="1">
    <citation type="submission" date="2021-02" db="EMBL/GenBank/DDBJ databases">
        <authorList>
            <person name="Nowell W R."/>
        </authorList>
    </citation>
    <scope>NUCLEOTIDE SEQUENCE</scope>
</reference>
<dbReference type="Proteomes" id="UP000663855">
    <property type="component" value="Unassembled WGS sequence"/>
</dbReference>
<evidence type="ECO:0000313" key="19">
    <source>
        <dbReference type="EMBL" id="CAF4244036.1"/>
    </source>
</evidence>
<organism evidence="14 20">
    <name type="scientific">Rotaria magnacalcarata</name>
    <dbReference type="NCBI Taxonomy" id="392030"/>
    <lineage>
        <taxon>Eukaryota</taxon>
        <taxon>Metazoa</taxon>
        <taxon>Spiralia</taxon>
        <taxon>Gnathifera</taxon>
        <taxon>Rotifera</taxon>
        <taxon>Eurotatoria</taxon>
        <taxon>Bdelloidea</taxon>
        <taxon>Philodinida</taxon>
        <taxon>Philodinidae</taxon>
        <taxon>Rotaria</taxon>
    </lineage>
</organism>
<keyword evidence="9" id="KW-0472">Membrane</keyword>
<evidence type="ECO:0000256" key="6">
    <source>
        <dbReference type="ARBA" id="ARBA00022989"/>
    </source>
</evidence>
<dbReference type="Proteomes" id="UP000663834">
    <property type="component" value="Unassembled WGS sequence"/>
</dbReference>
<keyword evidence="21" id="KW-1185">Reference proteome</keyword>
<evidence type="ECO:0000313" key="15">
    <source>
        <dbReference type="EMBL" id="CAF1916004.1"/>
    </source>
</evidence>
<dbReference type="SUPFAM" id="SSF50022">
    <property type="entry name" value="ISP domain"/>
    <property type="match status" value="1"/>
</dbReference>
<accession>A0A814Y7F3</accession>
<evidence type="ECO:0000313" key="16">
    <source>
        <dbReference type="EMBL" id="CAF1934727.1"/>
    </source>
</evidence>
<evidence type="ECO:0000256" key="7">
    <source>
        <dbReference type="ARBA" id="ARBA00023004"/>
    </source>
</evidence>
<evidence type="ECO:0000256" key="4">
    <source>
        <dbReference type="ARBA" id="ARBA00022714"/>
    </source>
</evidence>
<dbReference type="Proteomes" id="UP000663842">
    <property type="component" value="Unassembled WGS sequence"/>
</dbReference>
<dbReference type="InterPro" id="IPR006317">
    <property type="entry name" value="Ubiquinol_cyt_c_Rdtase_Fe-S-su"/>
</dbReference>
<dbReference type="Gene3D" id="1.20.5.270">
    <property type="entry name" value="Ubiquinol cytochrome reductase, transmembrane domain"/>
    <property type="match status" value="1"/>
</dbReference>
<evidence type="ECO:0000313" key="18">
    <source>
        <dbReference type="EMBL" id="CAF4064129.1"/>
    </source>
</evidence>
<keyword evidence="6" id="KW-1133">Transmembrane helix</keyword>
<evidence type="ECO:0000313" key="14">
    <source>
        <dbReference type="EMBL" id="CAF1225497.1"/>
    </source>
</evidence>
<evidence type="ECO:0000256" key="10">
    <source>
        <dbReference type="ARBA" id="ARBA00023157"/>
    </source>
</evidence>
<dbReference type="InterPro" id="IPR017941">
    <property type="entry name" value="Rieske_2Fe-2S"/>
</dbReference>
<keyword evidence="3" id="KW-0812">Transmembrane</keyword>
<evidence type="ECO:0000259" key="12">
    <source>
        <dbReference type="PROSITE" id="PS51296"/>
    </source>
</evidence>
<dbReference type="InterPro" id="IPR026146">
    <property type="entry name" value="Ribosomal_uS3m"/>
</dbReference>
<evidence type="ECO:0000256" key="1">
    <source>
        <dbReference type="ARBA" id="ARBA00004167"/>
    </source>
</evidence>
<dbReference type="NCBIfam" id="TIGR01416">
    <property type="entry name" value="Rieske_proteo"/>
    <property type="match status" value="1"/>
</dbReference>
<evidence type="ECO:0000256" key="11">
    <source>
        <dbReference type="ARBA" id="ARBA00034078"/>
    </source>
</evidence>
<dbReference type="GO" id="GO:0016020">
    <property type="term" value="C:membrane"/>
    <property type="evidence" value="ECO:0007669"/>
    <property type="project" value="UniProtKB-SubCell"/>
</dbReference>
<comment type="subcellular location">
    <subcellularLocation>
        <location evidence="1">Membrane</location>
        <topology evidence="1">Single-pass membrane protein</topology>
    </subcellularLocation>
</comment>
<dbReference type="Proteomes" id="UP000663856">
    <property type="component" value="Unassembled WGS sequence"/>
</dbReference>
<sequence>MTTLLKLNILGNLSQQRCYLSTSPILHSWFVKLTNVTQVNTEAAVPKHTRKRNYPLTYEQRQFPKLIGHTKTWNTFNTSNLRDGKRKAEIVSDDLFLRQFIYGTWHSLFVTELIIKRRHNMIILSGLVTRTIHPRRMYFLIGYTEEILSALLKTPVKMEIQTIENKDEKQFNGSIGLICFLNLISDMAMQMCKKRVTQVTTNLVRQLARPVRMKIEDDHSKVEYTHIPLPDTLVSMSKTLLHGNASITTGLNSTIGVRHAHTDIQVPNFDFYRQKARLDASKSYRDAGDNTSPYSYLAPVGLAITSAYMAKYIVRDIAAYVGPAKDVMSLAKVEIKLDAVPVGKNAVFEWRNKPIFVRHRTAQEIAREQGVNVAQLRDPQNDADRVQKSEWLIVIGICTHLGCIPIANAGEFGGYYCPCHGSHYDASGRIRKGPAPLNLEVPQYVFKDDSTVVIG</sequence>
<evidence type="ECO:0000256" key="2">
    <source>
        <dbReference type="ARBA" id="ARBA00010651"/>
    </source>
</evidence>
<dbReference type="EMBL" id="CAJNOW010000070">
    <property type="protein sequence ID" value="CAF1225497.1"/>
    <property type="molecule type" value="Genomic_DNA"/>
</dbReference>
<dbReference type="InterPro" id="IPR014349">
    <property type="entry name" value="Rieske_Fe-S_prot"/>
</dbReference>
<name>A0A814Y7F3_9BILA</name>
<dbReference type="Pfam" id="PF02921">
    <property type="entry name" value="UCR_TM"/>
    <property type="match status" value="1"/>
</dbReference>
<dbReference type="Proteomes" id="UP000663824">
    <property type="component" value="Unassembled WGS sequence"/>
</dbReference>
<dbReference type="CDD" id="cd03470">
    <property type="entry name" value="Rieske_cytochrome_bc1"/>
    <property type="match status" value="1"/>
</dbReference>
<dbReference type="EMBL" id="CAJOBF010000011">
    <property type="protein sequence ID" value="CAF3722784.1"/>
    <property type="molecule type" value="Genomic_DNA"/>
</dbReference>
<dbReference type="Proteomes" id="UP000663866">
    <property type="component" value="Unassembled WGS sequence"/>
</dbReference>
<keyword evidence="7" id="KW-0408">Iron</keyword>
<evidence type="ECO:0000313" key="20">
    <source>
        <dbReference type="Proteomes" id="UP000663834"/>
    </source>
</evidence>
<proteinExistence type="inferred from homology"/>
<dbReference type="EMBL" id="CAJNOV010000097">
    <property type="protein sequence ID" value="CAF0981874.1"/>
    <property type="molecule type" value="Genomic_DNA"/>
</dbReference>
<keyword evidence="5" id="KW-0479">Metal-binding</keyword>
<comment type="cofactor">
    <cofactor evidence="11">
        <name>[2Fe-2S] cluster</name>
        <dbReference type="ChEBI" id="CHEBI:190135"/>
    </cofactor>
</comment>
<dbReference type="PANTHER" id="PTHR10134">
    <property type="entry name" value="CYTOCHROME B-C1 COMPLEX SUBUNIT RIESKE, MITOCHONDRIAL"/>
    <property type="match status" value="1"/>
</dbReference>
<dbReference type="GO" id="GO:0046872">
    <property type="term" value="F:metal ion binding"/>
    <property type="evidence" value="ECO:0007669"/>
    <property type="project" value="UniProtKB-KW"/>
</dbReference>
<keyword evidence="4" id="KW-0001">2Fe-2S</keyword>
<comment type="similarity">
    <text evidence="2">Belongs to the Rieske iron-sulfur protein family.</text>
</comment>
<dbReference type="PRINTS" id="PR00162">
    <property type="entry name" value="RIESKE"/>
</dbReference>
<dbReference type="AlphaFoldDB" id="A0A814Y7F3"/>
<dbReference type="GO" id="GO:0051537">
    <property type="term" value="F:2 iron, 2 sulfur cluster binding"/>
    <property type="evidence" value="ECO:0007669"/>
    <property type="project" value="UniProtKB-KW"/>
</dbReference>
<dbReference type="GO" id="GO:0008121">
    <property type="term" value="F:quinol-cytochrome-c reductase activity"/>
    <property type="evidence" value="ECO:0007669"/>
    <property type="project" value="InterPro"/>
</dbReference>
<dbReference type="OrthoDB" id="5950413at2759"/>
<dbReference type="Pfam" id="PF00355">
    <property type="entry name" value="Rieske"/>
    <property type="match status" value="1"/>
</dbReference>